<evidence type="ECO:0000256" key="2">
    <source>
        <dbReference type="ARBA" id="ARBA00022475"/>
    </source>
</evidence>
<comment type="caution">
    <text evidence="9">The sequence shown here is derived from an EMBL/GenBank/DDBJ whole genome shotgun (WGS) entry which is preliminary data.</text>
</comment>
<dbReference type="GO" id="GO:0006508">
    <property type="term" value="P:proteolysis"/>
    <property type="evidence" value="ECO:0007669"/>
    <property type="project" value="UniProtKB-KW"/>
</dbReference>
<dbReference type="NCBIfam" id="TIGR04178">
    <property type="entry name" value="exo_archaeo"/>
    <property type="match status" value="1"/>
</dbReference>
<keyword evidence="2" id="KW-1003">Cell membrane</keyword>
<comment type="subcellular location">
    <subcellularLocation>
        <location evidence="1">Cell membrane</location>
        <topology evidence="1">Multi-pass membrane protein</topology>
    </subcellularLocation>
</comment>
<evidence type="ECO:0000256" key="6">
    <source>
        <dbReference type="ARBA" id="ARBA00022989"/>
    </source>
</evidence>
<evidence type="ECO:0000256" key="1">
    <source>
        <dbReference type="ARBA" id="ARBA00004651"/>
    </source>
</evidence>
<gene>
    <name evidence="9" type="primary">xrtK</name>
    <name evidence="9" type="ORF">FUA23_05020</name>
</gene>
<evidence type="ECO:0000256" key="5">
    <source>
        <dbReference type="ARBA" id="ARBA00022801"/>
    </source>
</evidence>
<dbReference type="Proteomes" id="UP000321907">
    <property type="component" value="Unassembled WGS sequence"/>
</dbReference>
<dbReference type="AlphaFoldDB" id="A0A5C7FL84"/>
<keyword evidence="10" id="KW-1185">Reference proteome</keyword>
<dbReference type="NCBIfam" id="TIGR04287">
    <property type="entry name" value="exosort_XrtK"/>
    <property type="match status" value="1"/>
</dbReference>
<dbReference type="EC" id="3.4.22.-" evidence="9"/>
<dbReference type="InterPro" id="IPR019127">
    <property type="entry name" value="Exosortase"/>
</dbReference>
<evidence type="ECO:0000256" key="8">
    <source>
        <dbReference type="SAM" id="Phobius"/>
    </source>
</evidence>
<evidence type="ECO:0000256" key="3">
    <source>
        <dbReference type="ARBA" id="ARBA00022670"/>
    </source>
</evidence>
<evidence type="ECO:0000313" key="9">
    <source>
        <dbReference type="EMBL" id="TXF90803.1"/>
    </source>
</evidence>
<dbReference type="EMBL" id="VOXD01000005">
    <property type="protein sequence ID" value="TXF90803.1"/>
    <property type="molecule type" value="Genomic_DNA"/>
</dbReference>
<name>A0A5C7FL84_9BACT</name>
<feature type="transmembrane region" description="Helical" evidence="8">
    <location>
        <begin position="60"/>
        <end position="84"/>
    </location>
</feature>
<reference evidence="9 10" key="1">
    <citation type="submission" date="2019-08" db="EMBL/GenBank/DDBJ databases">
        <title>Lewinella sp. strain SSH13 Genome sequencing and assembly.</title>
        <authorList>
            <person name="Kim I."/>
        </authorList>
    </citation>
    <scope>NUCLEOTIDE SEQUENCE [LARGE SCALE GENOMIC DNA]</scope>
    <source>
        <strain evidence="9 10">SSH13</strain>
    </source>
</reference>
<dbReference type="OrthoDB" id="771658at2"/>
<dbReference type="GO" id="GO:0008233">
    <property type="term" value="F:peptidase activity"/>
    <property type="evidence" value="ECO:0007669"/>
    <property type="project" value="UniProtKB-KW"/>
</dbReference>
<evidence type="ECO:0000256" key="4">
    <source>
        <dbReference type="ARBA" id="ARBA00022692"/>
    </source>
</evidence>
<keyword evidence="3" id="KW-0645">Protease</keyword>
<dbReference type="Pfam" id="PF09721">
    <property type="entry name" value="Exosortase_EpsH"/>
    <property type="match status" value="1"/>
</dbReference>
<organism evidence="9 10">
    <name type="scientific">Neolewinella aurantiaca</name>
    <dbReference type="NCBI Taxonomy" id="2602767"/>
    <lineage>
        <taxon>Bacteria</taxon>
        <taxon>Pseudomonadati</taxon>
        <taxon>Bacteroidota</taxon>
        <taxon>Saprospiria</taxon>
        <taxon>Saprospirales</taxon>
        <taxon>Lewinellaceae</taxon>
        <taxon>Neolewinella</taxon>
    </lineage>
</organism>
<sequence>MLQYLSVLLIFCLGKWWHRSADAEALRFLLAPTDTLVGLATGSTGNWRAGEGYLHAGPHFIIDASCAGFNFLLIGFLLLAYLLLRRFTAWWTIPVALIAAWPLTILANTSRILTILTLGPAPLGIKDTAWHEGQGAFVYLSVLVIAGGLLTYWLKSAESTSLSNA</sequence>
<evidence type="ECO:0000256" key="7">
    <source>
        <dbReference type="ARBA" id="ARBA00023136"/>
    </source>
</evidence>
<keyword evidence="7 8" id="KW-0472">Membrane</keyword>
<keyword evidence="4 8" id="KW-0812">Transmembrane</keyword>
<dbReference type="GO" id="GO:0005886">
    <property type="term" value="C:plasma membrane"/>
    <property type="evidence" value="ECO:0007669"/>
    <property type="project" value="UniProtKB-SubCell"/>
</dbReference>
<feature type="transmembrane region" description="Helical" evidence="8">
    <location>
        <begin position="91"/>
        <end position="116"/>
    </location>
</feature>
<proteinExistence type="predicted"/>
<feature type="transmembrane region" description="Helical" evidence="8">
    <location>
        <begin position="136"/>
        <end position="154"/>
    </location>
</feature>
<dbReference type="InterPro" id="IPR027551">
    <property type="entry name" value="Exosort_XrtK"/>
</dbReference>
<keyword evidence="6 8" id="KW-1133">Transmembrane helix</keyword>
<keyword evidence="5 9" id="KW-0378">Hydrolase</keyword>
<dbReference type="RefSeq" id="WP_147929631.1">
    <property type="nucleotide sequence ID" value="NZ_VOXD01000005.1"/>
</dbReference>
<dbReference type="InterPro" id="IPR026392">
    <property type="entry name" value="Exo/Archaeosortase_dom"/>
</dbReference>
<protein>
    <submittedName>
        <fullName evidence="9">Exosortase K</fullName>
        <ecNumber evidence="9">3.4.22.-</ecNumber>
    </submittedName>
</protein>
<accession>A0A5C7FL84</accession>
<evidence type="ECO:0000313" key="10">
    <source>
        <dbReference type="Proteomes" id="UP000321907"/>
    </source>
</evidence>